<sequence length="122" mass="13456">MDGKKVLAAEDDAFAMKMFSTMMGALGQQLDQANDGKECLSKYQANPGAYKIIFMDLHMPNMDGYDATKAIREFEKSKGLAKVKIIAMSAYEDDDTKSQTQSTGMDGIISKPVKPAELKKYL</sequence>
<dbReference type="OrthoDB" id="311100at2759"/>
<keyword evidence="5" id="KW-1185">Reference proteome</keyword>
<evidence type="ECO:0000259" key="3">
    <source>
        <dbReference type="PROSITE" id="PS50110"/>
    </source>
</evidence>
<dbReference type="Pfam" id="PF00072">
    <property type="entry name" value="Response_reg"/>
    <property type="match status" value="1"/>
</dbReference>
<dbReference type="RefSeq" id="XP_001017647.1">
    <property type="nucleotide sequence ID" value="XM_001017647.3"/>
</dbReference>
<dbReference type="Proteomes" id="UP000009168">
    <property type="component" value="Unassembled WGS sequence"/>
</dbReference>
<dbReference type="EMBL" id="GG662666">
    <property type="protein sequence ID" value="EAR97402.1"/>
    <property type="molecule type" value="Genomic_DNA"/>
</dbReference>
<dbReference type="GeneID" id="7824382"/>
<feature type="domain" description="Response regulatory" evidence="3">
    <location>
        <begin position="5"/>
        <end position="122"/>
    </location>
</feature>
<dbReference type="InterPro" id="IPR011006">
    <property type="entry name" value="CheY-like_superfamily"/>
</dbReference>
<protein>
    <submittedName>
        <fullName evidence="4">Sensor histidine kinase response protein</fullName>
    </submittedName>
</protein>
<evidence type="ECO:0000256" key="2">
    <source>
        <dbReference type="PROSITE-ProRule" id="PRU00169"/>
    </source>
</evidence>
<organism evidence="4 5">
    <name type="scientific">Tetrahymena thermophila (strain SB210)</name>
    <dbReference type="NCBI Taxonomy" id="312017"/>
    <lineage>
        <taxon>Eukaryota</taxon>
        <taxon>Sar</taxon>
        <taxon>Alveolata</taxon>
        <taxon>Ciliophora</taxon>
        <taxon>Intramacronucleata</taxon>
        <taxon>Oligohymenophorea</taxon>
        <taxon>Hymenostomatida</taxon>
        <taxon>Tetrahymenina</taxon>
        <taxon>Tetrahymenidae</taxon>
        <taxon>Tetrahymena</taxon>
    </lineage>
</organism>
<keyword evidence="4" id="KW-0808">Transferase</keyword>
<gene>
    <name evidence="4" type="ORF">TTHERM_00339830</name>
</gene>
<dbReference type="InParanoid" id="I7MER1"/>
<dbReference type="PANTHER" id="PTHR43719">
    <property type="entry name" value="TWO-COMPONENT HISTIDINE KINASE"/>
    <property type="match status" value="1"/>
</dbReference>
<dbReference type="SMART" id="SM00448">
    <property type="entry name" value="REC"/>
    <property type="match status" value="1"/>
</dbReference>
<dbReference type="GO" id="GO:0016301">
    <property type="term" value="F:kinase activity"/>
    <property type="evidence" value="ECO:0007669"/>
    <property type="project" value="UniProtKB-KW"/>
</dbReference>
<dbReference type="SUPFAM" id="SSF52172">
    <property type="entry name" value="CheY-like"/>
    <property type="match status" value="1"/>
</dbReference>
<dbReference type="OMA" id="RCTETEI"/>
<dbReference type="InterPro" id="IPR001789">
    <property type="entry name" value="Sig_transdc_resp-reg_receiver"/>
</dbReference>
<keyword evidence="1 2" id="KW-0597">Phosphoprotein</keyword>
<dbReference type="PROSITE" id="PS50110">
    <property type="entry name" value="RESPONSE_REGULATORY"/>
    <property type="match status" value="1"/>
</dbReference>
<dbReference type="CDD" id="cd17546">
    <property type="entry name" value="REC_hyHK_CKI1_RcsC-like"/>
    <property type="match status" value="1"/>
</dbReference>
<proteinExistence type="predicted"/>
<dbReference type="STRING" id="312017.I7MER1"/>
<keyword evidence="4" id="KW-0418">Kinase</keyword>
<evidence type="ECO:0000313" key="5">
    <source>
        <dbReference type="Proteomes" id="UP000009168"/>
    </source>
</evidence>
<dbReference type="InterPro" id="IPR050956">
    <property type="entry name" value="2C_system_His_kinase"/>
</dbReference>
<dbReference type="AlphaFoldDB" id="I7MER1"/>
<reference evidence="5" key="1">
    <citation type="journal article" date="2006" name="PLoS Biol.">
        <title>Macronuclear genome sequence of the ciliate Tetrahymena thermophila, a model eukaryote.</title>
        <authorList>
            <person name="Eisen J.A."/>
            <person name="Coyne R.S."/>
            <person name="Wu M."/>
            <person name="Wu D."/>
            <person name="Thiagarajan M."/>
            <person name="Wortman J.R."/>
            <person name="Badger J.H."/>
            <person name="Ren Q."/>
            <person name="Amedeo P."/>
            <person name="Jones K.M."/>
            <person name="Tallon L.J."/>
            <person name="Delcher A.L."/>
            <person name="Salzberg S.L."/>
            <person name="Silva J.C."/>
            <person name="Haas B.J."/>
            <person name="Majoros W.H."/>
            <person name="Farzad M."/>
            <person name="Carlton J.M."/>
            <person name="Smith R.K. Jr."/>
            <person name="Garg J."/>
            <person name="Pearlman R.E."/>
            <person name="Karrer K.M."/>
            <person name="Sun L."/>
            <person name="Manning G."/>
            <person name="Elde N.C."/>
            <person name="Turkewitz A.P."/>
            <person name="Asai D.J."/>
            <person name="Wilkes D.E."/>
            <person name="Wang Y."/>
            <person name="Cai H."/>
            <person name="Collins K."/>
            <person name="Stewart B.A."/>
            <person name="Lee S.R."/>
            <person name="Wilamowska K."/>
            <person name="Weinberg Z."/>
            <person name="Ruzzo W.L."/>
            <person name="Wloga D."/>
            <person name="Gaertig J."/>
            <person name="Frankel J."/>
            <person name="Tsao C.-C."/>
            <person name="Gorovsky M.A."/>
            <person name="Keeling P.J."/>
            <person name="Waller R.F."/>
            <person name="Patron N.J."/>
            <person name="Cherry J.M."/>
            <person name="Stover N.A."/>
            <person name="Krieger C.J."/>
            <person name="del Toro C."/>
            <person name="Ryder H.F."/>
            <person name="Williamson S.C."/>
            <person name="Barbeau R.A."/>
            <person name="Hamilton E.P."/>
            <person name="Orias E."/>
        </authorList>
    </citation>
    <scope>NUCLEOTIDE SEQUENCE [LARGE SCALE GENOMIC DNA]</scope>
    <source>
        <strain evidence="5">SB210</strain>
    </source>
</reference>
<feature type="modified residue" description="4-aspartylphosphate" evidence="2">
    <location>
        <position position="56"/>
    </location>
</feature>
<dbReference type="eggNOG" id="KOG0519">
    <property type="taxonomic scope" value="Eukaryota"/>
</dbReference>
<evidence type="ECO:0000313" key="4">
    <source>
        <dbReference type="EMBL" id="EAR97402.1"/>
    </source>
</evidence>
<dbReference type="GO" id="GO:0000160">
    <property type="term" value="P:phosphorelay signal transduction system"/>
    <property type="evidence" value="ECO:0007669"/>
    <property type="project" value="InterPro"/>
</dbReference>
<evidence type="ECO:0000256" key="1">
    <source>
        <dbReference type="ARBA" id="ARBA00022553"/>
    </source>
</evidence>
<dbReference type="KEGG" id="tet:TTHERM_00339830"/>
<dbReference type="HOGENOM" id="CLU_000445_69_12_1"/>
<dbReference type="Gene3D" id="3.40.50.2300">
    <property type="match status" value="1"/>
</dbReference>
<dbReference type="PANTHER" id="PTHR43719:SF28">
    <property type="entry name" value="PEROXIDE STRESS-ACTIVATED HISTIDINE KINASE MAK1-RELATED"/>
    <property type="match status" value="1"/>
</dbReference>
<name>I7MER1_TETTS</name>
<accession>I7MER1</accession>